<sequence>MSSVVTTDVIIVLLYALAAVTTISWLWGRQKDTVPALIGSNGFFLPSYKASYEFLHHAADIILEGYIKDREGVFRIPRFFQWDYVANGARRISELAAAPEDVLSFKEGVGETLQVPYMMGPEIEDDPYHHHTIRTTLTRNLGRCFPEVRDEIVCAFDDVFRLETEDWKIFTVFPAVMHVVARTSNRLFVGLPLCRNKEYLSLGITYTVAVFKRCHILRLFPKFLRPVVGPLMSPKEKARREALRFLGPLISERLAKQDELGPDWPDKPNDLVSWLIQDAGPDRTASSIAWRVVVTNMAAIHTSTIAFHHTLLDLAAHPSHIQPMREEVERVIRQDGWTKAALNNMHQVDSFIRESQRLNGSSALALNRKVLAKEGFRFSDGTVIPYGSMLSVSGQTVSHDPANFDHPEVFDGFRFSRMRGEQQGQEESIFKRHMITTAPEHLPFGHGKHACPGRFFAATELKAMLAHMLVTYDIKSDKDSDLKQAPQYSFGQARKLDPTAKIWVRKRQ</sequence>
<keyword evidence="7 8" id="KW-0349">Heme</keyword>
<dbReference type="Pfam" id="PF00067">
    <property type="entry name" value="p450"/>
    <property type="match status" value="1"/>
</dbReference>
<evidence type="ECO:0000256" key="7">
    <source>
        <dbReference type="PIRSR" id="PIRSR602403-1"/>
    </source>
</evidence>
<dbReference type="GO" id="GO:0016705">
    <property type="term" value="F:oxidoreductase activity, acting on paired donors, with incorporation or reduction of molecular oxygen"/>
    <property type="evidence" value="ECO:0007669"/>
    <property type="project" value="InterPro"/>
</dbReference>
<dbReference type="PRINTS" id="PR00385">
    <property type="entry name" value="P450"/>
</dbReference>
<organism evidence="10 11">
    <name type="scientific">Mycena rosella</name>
    <name type="common">Pink bonnet</name>
    <name type="synonym">Agaricus rosellus</name>
    <dbReference type="NCBI Taxonomy" id="1033263"/>
    <lineage>
        <taxon>Eukaryota</taxon>
        <taxon>Fungi</taxon>
        <taxon>Dikarya</taxon>
        <taxon>Basidiomycota</taxon>
        <taxon>Agaricomycotina</taxon>
        <taxon>Agaricomycetes</taxon>
        <taxon>Agaricomycetidae</taxon>
        <taxon>Agaricales</taxon>
        <taxon>Marasmiineae</taxon>
        <taxon>Mycenaceae</taxon>
        <taxon>Mycena</taxon>
    </lineage>
</organism>
<dbReference type="Proteomes" id="UP001221757">
    <property type="component" value="Unassembled WGS sequence"/>
</dbReference>
<protein>
    <submittedName>
        <fullName evidence="10">Cytochrome P450</fullName>
    </submittedName>
</protein>
<feature type="binding site" description="axial binding residue" evidence="7">
    <location>
        <position position="451"/>
    </location>
    <ligand>
        <name>heme</name>
        <dbReference type="ChEBI" id="CHEBI:30413"/>
    </ligand>
    <ligandPart>
        <name>Fe</name>
        <dbReference type="ChEBI" id="CHEBI:18248"/>
    </ligandPart>
</feature>
<dbReference type="Gene3D" id="1.10.630.10">
    <property type="entry name" value="Cytochrome P450"/>
    <property type="match status" value="1"/>
</dbReference>
<keyword evidence="9" id="KW-0812">Transmembrane</keyword>
<evidence type="ECO:0000256" key="3">
    <source>
        <dbReference type="ARBA" id="ARBA00022723"/>
    </source>
</evidence>
<evidence type="ECO:0000256" key="9">
    <source>
        <dbReference type="SAM" id="Phobius"/>
    </source>
</evidence>
<proteinExistence type="inferred from homology"/>
<evidence type="ECO:0000256" key="1">
    <source>
        <dbReference type="ARBA" id="ARBA00001971"/>
    </source>
</evidence>
<keyword evidence="3 7" id="KW-0479">Metal-binding</keyword>
<name>A0AAD7CHN6_MYCRO</name>
<dbReference type="GO" id="GO:0020037">
    <property type="term" value="F:heme binding"/>
    <property type="evidence" value="ECO:0007669"/>
    <property type="project" value="InterPro"/>
</dbReference>
<gene>
    <name evidence="10" type="ORF">B0H17DRAFT_1215258</name>
</gene>
<keyword evidence="9" id="KW-0472">Membrane</keyword>
<keyword evidence="5 7" id="KW-0408">Iron</keyword>
<dbReference type="PANTHER" id="PTHR46206">
    <property type="entry name" value="CYTOCHROME P450"/>
    <property type="match status" value="1"/>
</dbReference>
<keyword evidence="11" id="KW-1185">Reference proteome</keyword>
<evidence type="ECO:0000313" key="10">
    <source>
        <dbReference type="EMBL" id="KAJ7649598.1"/>
    </source>
</evidence>
<keyword evidence="4 8" id="KW-0560">Oxidoreductase</keyword>
<dbReference type="InterPro" id="IPR002403">
    <property type="entry name" value="Cyt_P450_E_grp-IV"/>
</dbReference>
<dbReference type="GO" id="GO:0004497">
    <property type="term" value="F:monooxygenase activity"/>
    <property type="evidence" value="ECO:0007669"/>
    <property type="project" value="UniProtKB-KW"/>
</dbReference>
<dbReference type="GO" id="GO:0005506">
    <property type="term" value="F:iron ion binding"/>
    <property type="evidence" value="ECO:0007669"/>
    <property type="project" value="InterPro"/>
</dbReference>
<dbReference type="PANTHER" id="PTHR46206:SF1">
    <property type="entry name" value="P450, PUTATIVE (EUROFUNG)-RELATED"/>
    <property type="match status" value="1"/>
</dbReference>
<dbReference type="PRINTS" id="PR00465">
    <property type="entry name" value="EP450IV"/>
</dbReference>
<dbReference type="CDD" id="cd11041">
    <property type="entry name" value="CYP503A1-like"/>
    <property type="match status" value="1"/>
</dbReference>
<evidence type="ECO:0000256" key="5">
    <source>
        <dbReference type="ARBA" id="ARBA00023004"/>
    </source>
</evidence>
<evidence type="ECO:0000313" key="11">
    <source>
        <dbReference type="Proteomes" id="UP001221757"/>
    </source>
</evidence>
<comment type="cofactor">
    <cofactor evidence="1 7">
        <name>heme</name>
        <dbReference type="ChEBI" id="CHEBI:30413"/>
    </cofactor>
</comment>
<evidence type="ECO:0000256" key="6">
    <source>
        <dbReference type="ARBA" id="ARBA00023033"/>
    </source>
</evidence>
<evidence type="ECO:0000256" key="4">
    <source>
        <dbReference type="ARBA" id="ARBA00023002"/>
    </source>
</evidence>
<feature type="transmembrane region" description="Helical" evidence="9">
    <location>
        <begin position="9"/>
        <end position="28"/>
    </location>
</feature>
<evidence type="ECO:0000256" key="2">
    <source>
        <dbReference type="ARBA" id="ARBA00010617"/>
    </source>
</evidence>
<dbReference type="PROSITE" id="PS00086">
    <property type="entry name" value="CYTOCHROME_P450"/>
    <property type="match status" value="1"/>
</dbReference>
<dbReference type="AlphaFoldDB" id="A0AAD7CHN6"/>
<accession>A0AAD7CHN6</accession>
<comment type="caution">
    <text evidence="10">The sequence shown here is derived from an EMBL/GenBank/DDBJ whole genome shotgun (WGS) entry which is preliminary data.</text>
</comment>
<reference evidence="10" key="1">
    <citation type="submission" date="2023-03" db="EMBL/GenBank/DDBJ databases">
        <title>Massive genome expansion in bonnet fungi (Mycena s.s.) driven by repeated elements and novel gene families across ecological guilds.</title>
        <authorList>
            <consortium name="Lawrence Berkeley National Laboratory"/>
            <person name="Harder C.B."/>
            <person name="Miyauchi S."/>
            <person name="Viragh M."/>
            <person name="Kuo A."/>
            <person name="Thoen E."/>
            <person name="Andreopoulos B."/>
            <person name="Lu D."/>
            <person name="Skrede I."/>
            <person name="Drula E."/>
            <person name="Henrissat B."/>
            <person name="Morin E."/>
            <person name="Kohler A."/>
            <person name="Barry K."/>
            <person name="LaButti K."/>
            <person name="Morin E."/>
            <person name="Salamov A."/>
            <person name="Lipzen A."/>
            <person name="Mereny Z."/>
            <person name="Hegedus B."/>
            <person name="Baldrian P."/>
            <person name="Stursova M."/>
            <person name="Weitz H."/>
            <person name="Taylor A."/>
            <person name="Grigoriev I.V."/>
            <person name="Nagy L.G."/>
            <person name="Martin F."/>
            <person name="Kauserud H."/>
        </authorList>
    </citation>
    <scope>NUCLEOTIDE SEQUENCE</scope>
    <source>
        <strain evidence="10">CBHHK067</strain>
    </source>
</reference>
<dbReference type="InterPro" id="IPR017972">
    <property type="entry name" value="Cyt_P450_CS"/>
</dbReference>
<keyword evidence="6 8" id="KW-0503">Monooxygenase</keyword>
<keyword evidence="9" id="KW-1133">Transmembrane helix</keyword>
<comment type="similarity">
    <text evidence="2 8">Belongs to the cytochrome P450 family.</text>
</comment>
<dbReference type="EMBL" id="JARKIE010000362">
    <property type="protein sequence ID" value="KAJ7649598.1"/>
    <property type="molecule type" value="Genomic_DNA"/>
</dbReference>
<evidence type="ECO:0000256" key="8">
    <source>
        <dbReference type="RuleBase" id="RU000461"/>
    </source>
</evidence>
<dbReference type="SUPFAM" id="SSF48264">
    <property type="entry name" value="Cytochrome P450"/>
    <property type="match status" value="1"/>
</dbReference>
<dbReference type="InterPro" id="IPR001128">
    <property type="entry name" value="Cyt_P450"/>
</dbReference>
<dbReference type="InterPro" id="IPR036396">
    <property type="entry name" value="Cyt_P450_sf"/>
</dbReference>